<dbReference type="PANTHER" id="PTHR30047">
    <property type="entry name" value="HIGH-AFFINITY CHOLINE TRANSPORT PROTEIN-RELATED"/>
    <property type="match status" value="1"/>
</dbReference>
<evidence type="ECO:0000256" key="3">
    <source>
        <dbReference type="ARBA" id="ARBA00022448"/>
    </source>
</evidence>
<comment type="caution">
    <text evidence="10">The sequence shown here is derived from an EMBL/GenBank/DDBJ whole genome shotgun (WGS) entry which is preliminary data.</text>
</comment>
<feature type="transmembrane region" description="Helical" evidence="9">
    <location>
        <begin position="365"/>
        <end position="383"/>
    </location>
</feature>
<dbReference type="RefSeq" id="WP_168969952.1">
    <property type="nucleotide sequence ID" value="NZ_JABAFZ010000006.1"/>
</dbReference>
<feature type="region of interest" description="Disordered" evidence="8">
    <location>
        <begin position="1"/>
        <end position="44"/>
    </location>
</feature>
<accession>A0AB36CMR0</accession>
<feature type="transmembrane region" description="Helical" evidence="9">
    <location>
        <begin position="136"/>
        <end position="156"/>
    </location>
</feature>
<dbReference type="NCBIfam" id="TIGR00842">
    <property type="entry name" value="bcct"/>
    <property type="match status" value="1"/>
</dbReference>
<feature type="transmembrane region" description="Helical" evidence="9">
    <location>
        <begin position="395"/>
        <end position="418"/>
    </location>
</feature>
<sequence length="589" mass="63239">MDGGVPSQVSEEETYESNESATGQLASMLETDFDPSEHPAEEEIELEADKKDAKIDWTVTGIAGVLVAAVVVWGLTLPDNFADVSGAALSFVTDNFGWAFVLFTTVFVVFVIAISVSKFGTIKLGAINEEPEFSTISWISMMFAAGMGIGLMFYGASEPLAFYRDGVPGHESNEVGTAMATAMFHWTLHPWAIYAIIGLAIAYSTFRIGRKQLLSSAFVPLIGEKGAAGPLGKLIDILAIFATVFGTACSLGLGALQIQAGLQASGIVDNPSNSVVLGIVLVLTLAFILSALSGVGKGIQYLSNANMVMAALLAIFVFIVGPSVTILNLVPGSVGNYLANFTEMIGRTAESADGTAGEWLSGWTIFYWAWWISWSPFVGMFLARISRGRSVREFCIGVLLVPAGVSTIWFSIFGGTAIHLEQTGRSIVGETTEAELFNLLESFPMGSIAAVVGMILLATFFITSADSASTVMGSMSQNGRSDATPWLSAIWGVLTAAVGLVLLLTGEDALNNLQNVTIVAASPFLVVLVFLMFAIVKDLRNDVIYVEYRESQAFQRKLARERRIHREVQSKEARRQARHNKAAVKAKKR</sequence>
<evidence type="ECO:0000313" key="10">
    <source>
        <dbReference type="EMBL" id="NME89617.1"/>
    </source>
</evidence>
<dbReference type="AlphaFoldDB" id="A0AB36CMR0"/>
<evidence type="ECO:0000256" key="2">
    <source>
        <dbReference type="ARBA" id="ARBA00005658"/>
    </source>
</evidence>
<organism evidence="10 11">
    <name type="scientific">Corynebacterium stationis</name>
    <dbReference type="NCBI Taxonomy" id="1705"/>
    <lineage>
        <taxon>Bacteria</taxon>
        <taxon>Bacillati</taxon>
        <taxon>Actinomycetota</taxon>
        <taxon>Actinomycetes</taxon>
        <taxon>Mycobacteriales</taxon>
        <taxon>Corynebacteriaceae</taxon>
        <taxon>Corynebacterium</taxon>
    </lineage>
</organism>
<feature type="transmembrane region" description="Helical" evidence="9">
    <location>
        <begin position="516"/>
        <end position="536"/>
    </location>
</feature>
<name>A0AB36CMR0_9CORY</name>
<feature type="transmembrane region" description="Helical" evidence="9">
    <location>
        <begin position="307"/>
        <end position="330"/>
    </location>
</feature>
<keyword evidence="6 9" id="KW-1133">Transmembrane helix</keyword>
<dbReference type="PANTHER" id="PTHR30047:SF7">
    <property type="entry name" value="HIGH-AFFINITY CHOLINE TRANSPORT PROTEIN"/>
    <property type="match status" value="1"/>
</dbReference>
<dbReference type="InterPro" id="IPR000060">
    <property type="entry name" value="BCCT_transptr"/>
</dbReference>
<feature type="transmembrane region" description="Helical" evidence="9">
    <location>
        <begin position="443"/>
        <end position="462"/>
    </location>
</feature>
<comment type="subcellular location">
    <subcellularLocation>
        <location evidence="1">Cell membrane</location>
        <topology evidence="1">Multi-pass membrane protein</topology>
    </subcellularLocation>
</comment>
<keyword evidence="4" id="KW-1003">Cell membrane</keyword>
<evidence type="ECO:0000256" key="9">
    <source>
        <dbReference type="SAM" id="Phobius"/>
    </source>
</evidence>
<reference evidence="10 11" key="1">
    <citation type="submission" date="2020-04" db="EMBL/GenBank/DDBJ databases">
        <authorList>
            <person name="Hitch T.C.A."/>
            <person name="Wylensek D."/>
            <person name="Clavel T."/>
        </authorList>
    </citation>
    <scope>NUCLEOTIDE SEQUENCE [LARGE SCALE GENOMIC DNA]</scope>
    <source>
        <strain evidence="10 11">BL-383-APC-3D</strain>
    </source>
</reference>
<feature type="compositionally biased region" description="Basic residues" evidence="8">
    <location>
        <begin position="576"/>
        <end position="589"/>
    </location>
</feature>
<dbReference type="Pfam" id="PF02028">
    <property type="entry name" value="BCCT"/>
    <property type="match status" value="1"/>
</dbReference>
<feature type="transmembrane region" description="Helical" evidence="9">
    <location>
        <begin position="234"/>
        <end position="255"/>
    </location>
</feature>
<evidence type="ECO:0000256" key="1">
    <source>
        <dbReference type="ARBA" id="ARBA00004651"/>
    </source>
</evidence>
<dbReference type="GO" id="GO:0022857">
    <property type="term" value="F:transmembrane transporter activity"/>
    <property type="evidence" value="ECO:0007669"/>
    <property type="project" value="InterPro"/>
</dbReference>
<evidence type="ECO:0000256" key="4">
    <source>
        <dbReference type="ARBA" id="ARBA00022475"/>
    </source>
</evidence>
<keyword evidence="5 9" id="KW-0812">Transmembrane</keyword>
<feature type="transmembrane region" description="Helical" evidence="9">
    <location>
        <begin position="57"/>
        <end position="76"/>
    </location>
</feature>
<protein>
    <submittedName>
        <fullName evidence="10">BCCT family transporter</fullName>
    </submittedName>
</protein>
<proteinExistence type="inferred from homology"/>
<dbReference type="GO" id="GO:0005886">
    <property type="term" value="C:plasma membrane"/>
    <property type="evidence" value="ECO:0007669"/>
    <property type="project" value="UniProtKB-SubCell"/>
</dbReference>
<feature type="transmembrane region" description="Helical" evidence="9">
    <location>
        <begin position="483"/>
        <end position="504"/>
    </location>
</feature>
<dbReference type="Gene3D" id="1.20.5.430">
    <property type="match status" value="1"/>
</dbReference>
<feature type="transmembrane region" description="Helical" evidence="9">
    <location>
        <begin position="188"/>
        <end position="206"/>
    </location>
</feature>
<feature type="compositionally biased region" description="Basic and acidic residues" evidence="8">
    <location>
        <begin position="35"/>
        <end position="44"/>
    </location>
</feature>
<feature type="transmembrane region" description="Helical" evidence="9">
    <location>
        <begin position="275"/>
        <end position="295"/>
    </location>
</feature>
<keyword evidence="7 9" id="KW-0472">Membrane</keyword>
<evidence type="ECO:0000256" key="5">
    <source>
        <dbReference type="ARBA" id="ARBA00022692"/>
    </source>
</evidence>
<comment type="similarity">
    <text evidence="2">Belongs to the BCCT transporter (TC 2.A.15) family.</text>
</comment>
<dbReference type="InterPro" id="IPR018093">
    <property type="entry name" value="BCCT_CS"/>
</dbReference>
<evidence type="ECO:0000256" key="8">
    <source>
        <dbReference type="SAM" id="MobiDB-lite"/>
    </source>
</evidence>
<feature type="region of interest" description="Disordered" evidence="8">
    <location>
        <begin position="567"/>
        <end position="589"/>
    </location>
</feature>
<evidence type="ECO:0000256" key="6">
    <source>
        <dbReference type="ARBA" id="ARBA00022989"/>
    </source>
</evidence>
<dbReference type="Proteomes" id="UP000544551">
    <property type="component" value="Unassembled WGS sequence"/>
</dbReference>
<keyword evidence="3" id="KW-0813">Transport</keyword>
<evidence type="ECO:0000313" key="11">
    <source>
        <dbReference type="Proteomes" id="UP000544551"/>
    </source>
</evidence>
<evidence type="ECO:0000256" key="7">
    <source>
        <dbReference type="ARBA" id="ARBA00023136"/>
    </source>
</evidence>
<feature type="transmembrane region" description="Helical" evidence="9">
    <location>
        <begin position="96"/>
        <end position="116"/>
    </location>
</feature>
<dbReference type="PROSITE" id="PS01303">
    <property type="entry name" value="BCCT"/>
    <property type="match status" value="1"/>
</dbReference>
<gene>
    <name evidence="10" type="ORF">HF853_08045</name>
</gene>
<dbReference type="EMBL" id="JABAFZ010000006">
    <property type="protein sequence ID" value="NME89617.1"/>
    <property type="molecule type" value="Genomic_DNA"/>
</dbReference>